<evidence type="ECO:0000313" key="3">
    <source>
        <dbReference type="Proteomes" id="UP000515158"/>
    </source>
</evidence>
<evidence type="ECO:0000256" key="2">
    <source>
        <dbReference type="SAM" id="Phobius"/>
    </source>
</evidence>
<keyword evidence="2" id="KW-0812">Transmembrane</keyword>
<dbReference type="RefSeq" id="XP_034255810.1">
    <property type="nucleotide sequence ID" value="XM_034399919.1"/>
</dbReference>
<dbReference type="KEGG" id="tpal:117653908"/>
<name>A0A6P9AEA8_THRPL</name>
<feature type="transmembrane region" description="Helical" evidence="2">
    <location>
        <begin position="49"/>
        <end position="75"/>
    </location>
</feature>
<protein>
    <submittedName>
        <fullName evidence="4">Uncharacterized protein LOC117653908</fullName>
    </submittedName>
</protein>
<keyword evidence="3" id="KW-1185">Reference proteome</keyword>
<feature type="region of interest" description="Disordered" evidence="1">
    <location>
        <begin position="171"/>
        <end position="216"/>
    </location>
</feature>
<keyword evidence="2" id="KW-1133">Transmembrane helix</keyword>
<sequence>MARYINECNLILRNLSQELRSKCPTDEQYCCYLHCCFVNRQHKEIWETWYFWFGIAVLALLLVTSATSFLVGMCFRKRHQLIRVHHHHHHQPEGGVAGAASERGSTSTPSSSDATAGVEALEDALSVSAPVTAVTGPDGLIQPYVVGGLPAEVEARYKTQGPQGTETAIFRRHSRNDSLGPSTGSADGEDDDVDDADLGDVAGPLEPAYPPMQPVTIVRGTLPEGGFRRTDTYTELVLPPGYVDPRPSHKQPP</sequence>
<evidence type="ECO:0000256" key="1">
    <source>
        <dbReference type="SAM" id="MobiDB-lite"/>
    </source>
</evidence>
<reference evidence="4" key="1">
    <citation type="submission" date="2025-08" db="UniProtKB">
        <authorList>
            <consortium name="RefSeq"/>
        </authorList>
    </citation>
    <scope>IDENTIFICATION</scope>
    <source>
        <tissue evidence="4">Total insect</tissue>
    </source>
</reference>
<dbReference type="AlphaFoldDB" id="A0A6P9AEA8"/>
<dbReference type="InParanoid" id="A0A6P9AEA8"/>
<keyword evidence="2" id="KW-0472">Membrane</keyword>
<gene>
    <name evidence="4" type="primary">LOC117653908</name>
</gene>
<feature type="compositionally biased region" description="Acidic residues" evidence="1">
    <location>
        <begin position="187"/>
        <end position="198"/>
    </location>
</feature>
<feature type="compositionally biased region" description="Low complexity" evidence="1">
    <location>
        <begin position="100"/>
        <end position="116"/>
    </location>
</feature>
<dbReference type="Proteomes" id="UP000515158">
    <property type="component" value="Unplaced"/>
</dbReference>
<evidence type="ECO:0000313" key="4">
    <source>
        <dbReference type="RefSeq" id="XP_034255810.1"/>
    </source>
</evidence>
<accession>A0A6P9AEA8</accession>
<feature type="region of interest" description="Disordered" evidence="1">
    <location>
        <begin position="86"/>
        <end position="117"/>
    </location>
</feature>
<dbReference type="GeneID" id="117653908"/>
<organism evidence="4">
    <name type="scientific">Thrips palmi</name>
    <name type="common">Melon thrips</name>
    <dbReference type="NCBI Taxonomy" id="161013"/>
    <lineage>
        <taxon>Eukaryota</taxon>
        <taxon>Metazoa</taxon>
        <taxon>Ecdysozoa</taxon>
        <taxon>Arthropoda</taxon>
        <taxon>Hexapoda</taxon>
        <taxon>Insecta</taxon>
        <taxon>Pterygota</taxon>
        <taxon>Neoptera</taxon>
        <taxon>Paraneoptera</taxon>
        <taxon>Thysanoptera</taxon>
        <taxon>Terebrantia</taxon>
        <taxon>Thripoidea</taxon>
        <taxon>Thripidae</taxon>
        <taxon>Thrips</taxon>
    </lineage>
</organism>
<dbReference type="OrthoDB" id="8170235at2759"/>
<proteinExistence type="predicted"/>